<name>A0A0D6PI45_9PROT</name>
<feature type="domain" description="HTH iclR-type" evidence="4">
    <location>
        <begin position="6"/>
        <end position="67"/>
    </location>
</feature>
<dbReference type="PANTHER" id="PTHR30136:SF23">
    <property type="entry name" value="DNA-BINDING TRANSCRIPTIONAL ACTIVATOR MHPR"/>
    <property type="match status" value="1"/>
</dbReference>
<dbReference type="PROSITE" id="PS51077">
    <property type="entry name" value="HTH_ICLR"/>
    <property type="match status" value="1"/>
</dbReference>
<dbReference type="STRING" id="1120923.SAMN02746095_01855"/>
<dbReference type="SUPFAM" id="SSF55781">
    <property type="entry name" value="GAF domain-like"/>
    <property type="match status" value="1"/>
</dbReference>
<protein>
    <submittedName>
        <fullName evidence="6">Transcriptional regulator</fullName>
    </submittedName>
</protein>
<dbReference type="InterPro" id="IPR005471">
    <property type="entry name" value="Tscrpt_reg_IclR_N"/>
</dbReference>
<feature type="domain" description="IclR-ED" evidence="5">
    <location>
        <begin position="68"/>
        <end position="254"/>
    </location>
</feature>
<dbReference type="Gene3D" id="1.10.10.10">
    <property type="entry name" value="Winged helix-like DNA-binding domain superfamily/Winged helix DNA-binding domain"/>
    <property type="match status" value="1"/>
</dbReference>
<dbReference type="PANTHER" id="PTHR30136">
    <property type="entry name" value="HELIX-TURN-HELIX TRANSCRIPTIONAL REGULATOR, ICLR FAMILY"/>
    <property type="match status" value="1"/>
</dbReference>
<evidence type="ECO:0000259" key="5">
    <source>
        <dbReference type="PROSITE" id="PS51078"/>
    </source>
</evidence>
<evidence type="ECO:0000256" key="2">
    <source>
        <dbReference type="ARBA" id="ARBA00023125"/>
    </source>
</evidence>
<accession>A0A0D6PI45</accession>
<sequence>MKSKPIRSFNRGLAVLAALNRLGSATALTLARETGVPRATVYRLLQTLLDEGYVGRRTADEHFHLRLRVRGLAEGFEDEQWITAIAGPALTDLTRRISWPCDVSTLEGMKMVIHDTTHRVAPLSIDRNMVGCELPLLACASGLAYISFAPAQEREALLAMLAKSSDPHDVLARNEVQVNRLIAATRRRGYGLRQGGEIWPHTGSLSLPILIAGRLLGCISVIWMARAVSAEEGVARCLEPMRETKTLIEQKLAEASD</sequence>
<dbReference type="GO" id="GO:0003677">
    <property type="term" value="F:DNA binding"/>
    <property type="evidence" value="ECO:0007669"/>
    <property type="project" value="UniProtKB-KW"/>
</dbReference>
<dbReference type="InterPro" id="IPR029016">
    <property type="entry name" value="GAF-like_dom_sf"/>
</dbReference>
<evidence type="ECO:0000259" key="4">
    <source>
        <dbReference type="PROSITE" id="PS51077"/>
    </source>
</evidence>
<comment type="caution">
    <text evidence="6">The sequence shown here is derived from an EMBL/GenBank/DDBJ whole genome shotgun (WGS) entry which is preliminary data.</text>
</comment>
<dbReference type="InterPro" id="IPR036388">
    <property type="entry name" value="WH-like_DNA-bd_sf"/>
</dbReference>
<dbReference type="InterPro" id="IPR014757">
    <property type="entry name" value="Tscrpt_reg_IclR_C"/>
</dbReference>
<dbReference type="Gene3D" id="3.30.450.40">
    <property type="match status" value="1"/>
</dbReference>
<dbReference type="GO" id="GO:0003700">
    <property type="term" value="F:DNA-binding transcription factor activity"/>
    <property type="evidence" value="ECO:0007669"/>
    <property type="project" value="TreeGrafter"/>
</dbReference>
<keyword evidence="7" id="KW-1185">Reference proteome</keyword>
<reference evidence="6 7" key="1">
    <citation type="submission" date="2012-11" db="EMBL/GenBank/DDBJ databases">
        <title>Whole genome sequence of Acidocella aminolytica 101 = DSM 11237.</title>
        <authorList>
            <person name="Azuma Y."/>
            <person name="Higashiura N."/>
            <person name="Hirakawa H."/>
            <person name="Matsushita K."/>
        </authorList>
    </citation>
    <scope>NUCLEOTIDE SEQUENCE [LARGE SCALE GENOMIC DNA]</scope>
    <source>
        <strain evidence="7">101 / DSM 11237</strain>
    </source>
</reference>
<dbReference type="AlphaFoldDB" id="A0A0D6PI45"/>
<keyword evidence="3" id="KW-0804">Transcription</keyword>
<dbReference type="SUPFAM" id="SSF46785">
    <property type="entry name" value="Winged helix' DNA-binding domain"/>
    <property type="match status" value="1"/>
</dbReference>
<dbReference type="EMBL" id="BANC01000094">
    <property type="protein sequence ID" value="GAN81445.1"/>
    <property type="molecule type" value="Genomic_DNA"/>
</dbReference>
<dbReference type="InterPro" id="IPR036390">
    <property type="entry name" value="WH_DNA-bd_sf"/>
</dbReference>
<dbReference type="SMART" id="SM00346">
    <property type="entry name" value="HTH_ICLR"/>
    <property type="match status" value="1"/>
</dbReference>
<dbReference type="InterPro" id="IPR050707">
    <property type="entry name" value="HTH_MetabolicPath_Reg"/>
</dbReference>
<keyword evidence="1" id="KW-0805">Transcription regulation</keyword>
<evidence type="ECO:0000256" key="3">
    <source>
        <dbReference type="ARBA" id="ARBA00023163"/>
    </source>
</evidence>
<dbReference type="PROSITE" id="PS51078">
    <property type="entry name" value="ICLR_ED"/>
    <property type="match status" value="1"/>
</dbReference>
<dbReference type="RefSeq" id="WP_158320135.1">
    <property type="nucleotide sequence ID" value="NZ_BANC01000094.1"/>
</dbReference>
<evidence type="ECO:0000313" key="7">
    <source>
        <dbReference type="Proteomes" id="UP000032668"/>
    </source>
</evidence>
<evidence type="ECO:0000256" key="1">
    <source>
        <dbReference type="ARBA" id="ARBA00023015"/>
    </source>
</evidence>
<proteinExistence type="predicted"/>
<gene>
    <name evidence="6" type="ORF">Aam_096_004</name>
</gene>
<dbReference type="Pfam" id="PF09339">
    <property type="entry name" value="HTH_IclR"/>
    <property type="match status" value="1"/>
</dbReference>
<keyword evidence="2" id="KW-0238">DNA-binding</keyword>
<dbReference type="Pfam" id="PF01614">
    <property type="entry name" value="IclR_C"/>
    <property type="match status" value="1"/>
</dbReference>
<dbReference type="OrthoDB" id="9807558at2"/>
<evidence type="ECO:0000313" key="6">
    <source>
        <dbReference type="EMBL" id="GAN81445.1"/>
    </source>
</evidence>
<dbReference type="GO" id="GO:0045892">
    <property type="term" value="P:negative regulation of DNA-templated transcription"/>
    <property type="evidence" value="ECO:0007669"/>
    <property type="project" value="TreeGrafter"/>
</dbReference>
<organism evidence="6 7">
    <name type="scientific">Acidocella aminolytica 101 = DSM 11237</name>
    <dbReference type="NCBI Taxonomy" id="1120923"/>
    <lineage>
        <taxon>Bacteria</taxon>
        <taxon>Pseudomonadati</taxon>
        <taxon>Pseudomonadota</taxon>
        <taxon>Alphaproteobacteria</taxon>
        <taxon>Acetobacterales</taxon>
        <taxon>Acidocellaceae</taxon>
        <taxon>Acidocella</taxon>
    </lineage>
</organism>
<dbReference type="Proteomes" id="UP000032668">
    <property type="component" value="Unassembled WGS sequence"/>
</dbReference>